<evidence type="ECO:0000256" key="8">
    <source>
        <dbReference type="ARBA" id="ARBA00042843"/>
    </source>
</evidence>
<dbReference type="InterPro" id="IPR020103">
    <property type="entry name" value="PsdUridine_synth_cat_dom_sf"/>
</dbReference>
<evidence type="ECO:0000256" key="7">
    <source>
        <dbReference type="ARBA" id="ARBA00041697"/>
    </source>
</evidence>
<comment type="catalytic activity">
    <reaction evidence="3">
        <text>uridine(2604) in 23S rRNA = pseudouridine(2604) in 23S rRNA</text>
        <dbReference type="Rhea" id="RHEA:38875"/>
        <dbReference type="Rhea" id="RHEA-COMP:10093"/>
        <dbReference type="Rhea" id="RHEA-COMP:10094"/>
        <dbReference type="ChEBI" id="CHEBI:65314"/>
        <dbReference type="ChEBI" id="CHEBI:65315"/>
        <dbReference type="EC" id="5.4.99.21"/>
    </reaction>
</comment>
<evidence type="ECO:0000313" key="15">
    <source>
        <dbReference type="Proteomes" id="UP001379945"/>
    </source>
</evidence>
<keyword evidence="15" id="KW-1185">Reference proteome</keyword>
<dbReference type="InterPro" id="IPR000748">
    <property type="entry name" value="PsdUridine_synth_RsuA/RluB/E/F"/>
</dbReference>
<dbReference type="Pfam" id="PF00849">
    <property type="entry name" value="PseudoU_synth_2"/>
    <property type="match status" value="1"/>
</dbReference>
<keyword evidence="11" id="KW-0694">RNA-binding</keyword>
<reference evidence="14 15" key="1">
    <citation type="submission" date="2024-04" db="EMBL/GenBank/DDBJ databases">
        <title>Novel species of the genus Ideonella isolated from streams.</title>
        <authorList>
            <person name="Lu H."/>
        </authorList>
    </citation>
    <scope>NUCLEOTIDE SEQUENCE [LARGE SCALE GENOMIC DNA]</scope>
    <source>
        <strain evidence="14 15">LYT19W</strain>
    </source>
</reference>
<evidence type="ECO:0000256" key="4">
    <source>
        <dbReference type="ARBA" id="ARBA00038922"/>
    </source>
</evidence>
<evidence type="ECO:0000256" key="12">
    <source>
        <dbReference type="SAM" id="MobiDB-lite"/>
    </source>
</evidence>
<dbReference type="PANTHER" id="PTHR47683:SF2">
    <property type="entry name" value="RNA-BINDING S4 DOMAIN-CONTAINING PROTEIN"/>
    <property type="match status" value="1"/>
</dbReference>
<dbReference type="InterPro" id="IPR050343">
    <property type="entry name" value="RsuA_PseudoU_synthase"/>
</dbReference>
<dbReference type="Pfam" id="PF01479">
    <property type="entry name" value="S4"/>
    <property type="match status" value="1"/>
</dbReference>
<evidence type="ECO:0000256" key="11">
    <source>
        <dbReference type="PROSITE-ProRule" id="PRU00182"/>
    </source>
</evidence>
<dbReference type="InterPro" id="IPR006145">
    <property type="entry name" value="PsdUridine_synth_RsuA/RluA"/>
</dbReference>
<evidence type="ECO:0000256" key="9">
    <source>
        <dbReference type="ARBA" id="ARBA00042890"/>
    </source>
</evidence>
<protein>
    <recommendedName>
        <fullName evidence="5">Dual-specificity RNA pseudouridine synthase RluF</fullName>
        <ecNumber evidence="4">5.4.99.21</ecNumber>
    </recommendedName>
    <alternativeName>
        <fullName evidence="7">23S rRNA pseudouridine(2604) synthase</fullName>
    </alternativeName>
    <alternativeName>
        <fullName evidence="9">Ribosomal large subunit pseudouridine synthase F</fullName>
    </alternativeName>
    <alternativeName>
        <fullName evidence="8">rRNA pseudouridylate synthase F</fullName>
    </alternativeName>
    <alternativeName>
        <fullName evidence="10">rRNA-uridine isomerase F</fullName>
    </alternativeName>
    <alternativeName>
        <fullName evidence="6">tRNA(Tyr) pseudouridine(35) synthase</fullName>
    </alternativeName>
</protein>
<dbReference type="SMART" id="SM00363">
    <property type="entry name" value="S4"/>
    <property type="match status" value="1"/>
</dbReference>
<dbReference type="NCBIfam" id="TIGR00093">
    <property type="entry name" value="pseudouridine synthase"/>
    <property type="match status" value="1"/>
</dbReference>
<evidence type="ECO:0000256" key="5">
    <source>
        <dbReference type="ARBA" id="ARBA00039989"/>
    </source>
</evidence>
<organism evidence="14 15">
    <name type="scientific">Ideonella margarita</name>
    <dbReference type="NCBI Taxonomy" id="2984191"/>
    <lineage>
        <taxon>Bacteria</taxon>
        <taxon>Pseudomonadati</taxon>
        <taxon>Pseudomonadota</taxon>
        <taxon>Betaproteobacteria</taxon>
        <taxon>Burkholderiales</taxon>
        <taxon>Sphaerotilaceae</taxon>
        <taxon>Ideonella</taxon>
    </lineage>
</organism>
<gene>
    <name evidence="14" type="ORF">AACH00_12350</name>
</gene>
<dbReference type="InterPro" id="IPR036986">
    <property type="entry name" value="S4_RNA-bd_sf"/>
</dbReference>
<evidence type="ECO:0000259" key="13">
    <source>
        <dbReference type="SMART" id="SM00363"/>
    </source>
</evidence>
<comment type="catalytic activity">
    <reaction evidence="2">
        <text>uridine(35) in tRNA(Tyr) = pseudouridine(35) in tRNA(Tyr)</text>
        <dbReference type="Rhea" id="RHEA:60556"/>
        <dbReference type="Rhea" id="RHEA-COMP:15607"/>
        <dbReference type="Rhea" id="RHEA-COMP:15608"/>
        <dbReference type="ChEBI" id="CHEBI:65314"/>
        <dbReference type="ChEBI" id="CHEBI:65315"/>
    </reaction>
</comment>
<comment type="caution">
    <text evidence="14">The sequence shown here is derived from an EMBL/GenBank/DDBJ whole genome shotgun (WGS) entry which is preliminary data.</text>
</comment>
<feature type="compositionally biased region" description="Basic and acidic residues" evidence="12">
    <location>
        <begin position="26"/>
        <end position="37"/>
    </location>
</feature>
<evidence type="ECO:0000256" key="10">
    <source>
        <dbReference type="ARBA" id="ARBA00043147"/>
    </source>
</evidence>
<evidence type="ECO:0000313" key="14">
    <source>
        <dbReference type="EMBL" id="MEK8047145.1"/>
    </source>
</evidence>
<evidence type="ECO:0000256" key="2">
    <source>
        <dbReference type="ARBA" id="ARBA00036390"/>
    </source>
</evidence>
<dbReference type="CDD" id="cd00165">
    <property type="entry name" value="S4"/>
    <property type="match status" value="1"/>
</dbReference>
<proteinExistence type="predicted"/>
<evidence type="ECO:0000256" key="3">
    <source>
        <dbReference type="ARBA" id="ARBA00036535"/>
    </source>
</evidence>
<feature type="compositionally biased region" description="Basic and acidic residues" evidence="12">
    <location>
        <begin position="57"/>
        <end position="257"/>
    </location>
</feature>
<dbReference type="EC" id="5.4.99.21" evidence="4"/>
<dbReference type="Gene3D" id="3.10.290.10">
    <property type="entry name" value="RNA-binding S4 domain"/>
    <property type="match status" value="1"/>
</dbReference>
<evidence type="ECO:0000256" key="1">
    <source>
        <dbReference type="ARBA" id="ARBA00023235"/>
    </source>
</evidence>
<dbReference type="Proteomes" id="UP001379945">
    <property type="component" value="Unassembled WGS sequence"/>
</dbReference>
<accession>A0ABU9CA68</accession>
<evidence type="ECO:0000256" key="6">
    <source>
        <dbReference type="ARBA" id="ARBA00041420"/>
    </source>
</evidence>
<dbReference type="RefSeq" id="WP_341399440.1">
    <property type="nucleotide sequence ID" value="NZ_JBBUTI010000007.1"/>
</dbReference>
<feature type="domain" description="RNA-binding S4" evidence="13">
    <location>
        <begin position="277"/>
        <end position="344"/>
    </location>
</feature>
<dbReference type="InterPro" id="IPR002942">
    <property type="entry name" value="S4_RNA-bd"/>
</dbReference>
<dbReference type="EMBL" id="JBBUTI010000007">
    <property type="protein sequence ID" value="MEK8047145.1"/>
    <property type="molecule type" value="Genomic_DNA"/>
</dbReference>
<name>A0ABU9CA68_9BURK</name>
<dbReference type="PROSITE" id="PS50889">
    <property type="entry name" value="S4"/>
    <property type="match status" value="1"/>
</dbReference>
<dbReference type="SUPFAM" id="SSF55120">
    <property type="entry name" value="Pseudouridine synthase"/>
    <property type="match status" value="1"/>
</dbReference>
<dbReference type="SUPFAM" id="SSF55174">
    <property type="entry name" value="Alpha-L RNA-binding motif"/>
    <property type="match status" value="1"/>
</dbReference>
<sequence length="519" mass="60292">MRSDRDIQRTPRRPVAGTDANTPVQADDKRQAPEEGARFNVPVSYAPRSEFGAPQGDRPRYDRPRDDRPQGDRPRFDGPRDDRPRFDRPYGDRPQGDRPRFDRPREDRPQGDRPRFDGPRDDRPRFDRPYGDRPQGDRPRFDRPREDRPQGDRPRFDGPRDDRPRFERPYGDRPQGDRPRFDRPREDRPQGDRPRFDGPRDDRPRFNRPYGDRPQGDRPRFDRPREDRPQGDRPRFEGQRDERPFRQDQHRDTRTYEAPRSGPAAPQVRPPASEDGHRLSKVLGERGLASRREADDWIAAGWVLVNGQMAVLGQRVQPSDKIEVDPAAHQQQAKRVTILINKPIGYVSGQAEDGYEPASVLVTQDKHWQDDTSRKPFHPGHARGLAPAGRLDIDSTGLLVLTQDGRIAKHLIGEDSDVEKEYLVRVEYQREGTLPESDLNLLNHGLELDGHKLKPAKVSWANEDQLRFVLREGRKRQIRRMCELVGLKVVGLKRVRIGSVVLGKLPMGEWRYLREDERF</sequence>
<dbReference type="Gene3D" id="3.30.2350.10">
    <property type="entry name" value="Pseudouridine synthase"/>
    <property type="match status" value="1"/>
</dbReference>
<feature type="region of interest" description="Disordered" evidence="12">
    <location>
        <begin position="1"/>
        <end position="278"/>
    </location>
</feature>
<keyword evidence="1" id="KW-0413">Isomerase</keyword>
<dbReference type="PANTHER" id="PTHR47683">
    <property type="entry name" value="PSEUDOURIDINE SYNTHASE FAMILY PROTEIN-RELATED"/>
    <property type="match status" value="1"/>
</dbReference>